<reference evidence="1 2" key="1">
    <citation type="submission" date="2017-10" db="EMBL/GenBank/DDBJ databases">
        <title>Paenichitinophaga pekingensis gen. nov., sp. nov., isolated from activated sludge.</title>
        <authorList>
            <person name="Jin D."/>
            <person name="Kong X."/>
            <person name="Deng Y."/>
            <person name="Bai Z."/>
        </authorList>
    </citation>
    <scope>NUCLEOTIDE SEQUENCE [LARGE SCALE GENOMIC DNA]</scope>
    <source>
        <strain evidence="1 2">13</strain>
    </source>
</reference>
<proteinExistence type="predicted"/>
<evidence type="ECO:0000313" key="1">
    <source>
        <dbReference type="EMBL" id="ATL48208.1"/>
    </source>
</evidence>
<dbReference type="PANTHER" id="PTHR32305">
    <property type="match status" value="1"/>
</dbReference>
<organism evidence="1 2">
    <name type="scientific">Chitinophaga caeni</name>
    <dbReference type="NCBI Taxonomy" id="2029983"/>
    <lineage>
        <taxon>Bacteria</taxon>
        <taxon>Pseudomonadati</taxon>
        <taxon>Bacteroidota</taxon>
        <taxon>Chitinophagia</taxon>
        <taxon>Chitinophagales</taxon>
        <taxon>Chitinophagaceae</taxon>
        <taxon>Chitinophaga</taxon>
    </lineage>
</organism>
<dbReference type="InterPro" id="IPR022385">
    <property type="entry name" value="Rhs_assc_core"/>
</dbReference>
<protein>
    <recommendedName>
        <fullName evidence="3">Bacterial toxin 44 domain-containing protein</fullName>
    </recommendedName>
</protein>
<dbReference type="AlphaFoldDB" id="A0A291QW63"/>
<dbReference type="NCBIfam" id="TIGR03696">
    <property type="entry name" value="Rhs_assc_core"/>
    <property type="match status" value="1"/>
</dbReference>
<evidence type="ECO:0008006" key="3">
    <source>
        <dbReference type="Google" id="ProtNLM"/>
    </source>
</evidence>
<evidence type="ECO:0000313" key="2">
    <source>
        <dbReference type="Proteomes" id="UP000220133"/>
    </source>
</evidence>
<accession>A0A291QW63</accession>
<dbReference type="PANTHER" id="PTHR32305:SF15">
    <property type="entry name" value="PROTEIN RHSA-RELATED"/>
    <property type="match status" value="1"/>
</dbReference>
<dbReference type="Proteomes" id="UP000220133">
    <property type="component" value="Chromosome"/>
</dbReference>
<dbReference type="EMBL" id="CP023777">
    <property type="protein sequence ID" value="ATL48208.1"/>
    <property type="molecule type" value="Genomic_DNA"/>
</dbReference>
<dbReference type="KEGG" id="cbae:COR50_14125"/>
<keyword evidence="2" id="KW-1185">Reference proteome</keyword>
<sequence>MTVAYYDVDLLSAVDYYPFGMQMPGRVFNGGGYRYGFNGKEQDNEVKGWGNQQDYGMRIYDTRMGRFLSVDPLTRKFPWYSPYQFAGNTPIQAIDLDGAEPLYVNFANGIKVGNPKITKSSQWLVYSYINNGLSGSHTTYVTDPKTFSSAAQFNTVNLNTQFYSSFGQKEEYYKWAQSQMNDKKVNTQWFSMDAKIVGPFEVGLTELDPGVMLSKDTKGFLNNIGSLVLKENMGVYNQLNSIGSFNSKTGGMALDRELLYNEQSKIQDFMYSLDVKDLDKYLREYNAGFKVFQAIKGKDHYLNVASSVIGGDIDFGSIKHRMVIGQVLMYQMHGQKIDDKAKQTIMNNATEDTGRYYKERYGNDD</sequence>
<gene>
    <name evidence="1" type="ORF">COR50_14125</name>
</gene>
<dbReference type="InterPro" id="IPR050708">
    <property type="entry name" value="T6SS_VgrG/RHS"/>
</dbReference>
<dbReference type="Gene3D" id="2.180.10.10">
    <property type="entry name" value="RHS repeat-associated core"/>
    <property type="match status" value="1"/>
</dbReference>
<name>A0A291QW63_9BACT</name>